<keyword evidence="5 6" id="KW-0472">Membrane</keyword>
<keyword evidence="2" id="KW-1003">Cell membrane</keyword>
<evidence type="ECO:0000313" key="8">
    <source>
        <dbReference type="Proteomes" id="UP000245468"/>
    </source>
</evidence>
<feature type="transmembrane region" description="Helical" evidence="6">
    <location>
        <begin position="254"/>
        <end position="280"/>
    </location>
</feature>
<keyword evidence="7" id="KW-0808">Transferase</keyword>
<feature type="transmembrane region" description="Helical" evidence="6">
    <location>
        <begin position="217"/>
        <end position="234"/>
    </location>
</feature>
<evidence type="ECO:0000256" key="5">
    <source>
        <dbReference type="ARBA" id="ARBA00023136"/>
    </source>
</evidence>
<dbReference type="PANTHER" id="PTHR42723:SF1">
    <property type="entry name" value="CHLOROPHYLL SYNTHASE, CHLOROPLASTIC"/>
    <property type="match status" value="1"/>
</dbReference>
<comment type="subcellular location">
    <subcellularLocation>
        <location evidence="1">Membrane</location>
        <topology evidence="1">Multi-pass membrane protein</topology>
    </subcellularLocation>
</comment>
<proteinExistence type="predicted"/>
<dbReference type="CDD" id="cd13964">
    <property type="entry name" value="PT_UbiA_1"/>
    <property type="match status" value="1"/>
</dbReference>
<dbReference type="Gene3D" id="1.10.357.140">
    <property type="entry name" value="UbiA prenyltransferase"/>
    <property type="match status" value="1"/>
</dbReference>
<evidence type="ECO:0000313" key="7">
    <source>
        <dbReference type="EMBL" id="AWL08836.1"/>
    </source>
</evidence>
<dbReference type="NCBIfam" id="NF035940">
    <property type="entry name" value="prenyl_rel_EboC"/>
    <property type="match status" value="1"/>
</dbReference>
<dbReference type="AlphaFoldDB" id="A0A2S2DU03"/>
<evidence type="ECO:0000256" key="4">
    <source>
        <dbReference type="ARBA" id="ARBA00022989"/>
    </source>
</evidence>
<evidence type="ECO:0000256" key="3">
    <source>
        <dbReference type="ARBA" id="ARBA00022692"/>
    </source>
</evidence>
<accession>A0A2S2DU03</accession>
<dbReference type="PANTHER" id="PTHR42723">
    <property type="entry name" value="CHLOROPHYLL SYNTHASE"/>
    <property type="match status" value="1"/>
</dbReference>
<dbReference type="InterPro" id="IPR000537">
    <property type="entry name" value="UbiA_prenyltransferase"/>
</dbReference>
<evidence type="ECO:0000256" key="1">
    <source>
        <dbReference type="ARBA" id="ARBA00004141"/>
    </source>
</evidence>
<gene>
    <name evidence="7" type="primary">ubiA</name>
    <name evidence="7" type="ORF">HME7025_00967</name>
</gene>
<keyword evidence="3 6" id="KW-0812">Transmembrane</keyword>
<evidence type="ECO:0000256" key="2">
    <source>
        <dbReference type="ARBA" id="ARBA00022475"/>
    </source>
</evidence>
<sequence length="293" mass="32233">MSQIRAFLELTRPANVITALTDIMAGMAIVGFLFVWKDYSIQPLVLLGFSTMCLYAGGVVFNDVFDRELDSFERPERALPSGRISLQAAVAGGLILLILGIFLAFKQSLLSGYVAIIITLLALFYDWKGKHMQYFGPINMGLCRAFNLLLGMSVYELGVIEQGQWMILPLIYIAAITMVSRGEVHGSTPWPIAAAAFFFLIIHAAQLSLAIKSEQWIAIPFIILHITLIFRPLIKAYQHPIGPNIGKTVKAGVLSLIVMNAAWVSLSGQWMIALAVLALLPISMRVGKFFAVT</sequence>
<feature type="transmembrane region" description="Helical" evidence="6">
    <location>
        <begin position="41"/>
        <end position="65"/>
    </location>
</feature>
<feature type="transmembrane region" description="Helical" evidence="6">
    <location>
        <begin position="134"/>
        <end position="157"/>
    </location>
</feature>
<feature type="transmembrane region" description="Helical" evidence="6">
    <location>
        <begin position="110"/>
        <end position="127"/>
    </location>
</feature>
<dbReference type="GO" id="GO:0008412">
    <property type="term" value="F:4-hydroxybenzoate polyprenyltransferase activity"/>
    <property type="evidence" value="ECO:0007669"/>
    <property type="project" value="UniProtKB-EC"/>
</dbReference>
<keyword evidence="8" id="KW-1185">Reference proteome</keyword>
<evidence type="ECO:0000256" key="6">
    <source>
        <dbReference type="SAM" id="Phobius"/>
    </source>
</evidence>
<dbReference type="RefSeq" id="WP_109322559.1">
    <property type="nucleotide sequence ID" value="NZ_CP029346.1"/>
</dbReference>
<protein>
    <submittedName>
        <fullName evidence="7">4-hydroxybenzoate polyprenyltransferase</fullName>
        <ecNumber evidence="7">2.5.1.39</ecNumber>
    </submittedName>
</protein>
<name>A0A2S2DU03_9BACT</name>
<dbReference type="GO" id="GO:0016020">
    <property type="term" value="C:membrane"/>
    <property type="evidence" value="ECO:0007669"/>
    <property type="project" value="UniProtKB-SubCell"/>
</dbReference>
<dbReference type="EC" id="2.5.1.39" evidence="7"/>
<feature type="transmembrane region" description="Helical" evidence="6">
    <location>
        <begin position="12"/>
        <end position="35"/>
    </location>
</feature>
<reference evidence="8" key="1">
    <citation type="submission" date="2018-05" db="EMBL/GenBank/DDBJ databases">
        <title>Pseudarcicella sp. HME7025 Genome sequencing and assembly.</title>
        <authorList>
            <person name="Kim H."/>
            <person name="Kang H."/>
            <person name="Joh K."/>
        </authorList>
    </citation>
    <scope>NUCLEOTIDE SEQUENCE [LARGE SCALE GENOMIC DNA]</scope>
    <source>
        <strain evidence="8">HME7025</strain>
    </source>
</reference>
<dbReference type="EMBL" id="CP029346">
    <property type="protein sequence ID" value="AWL08836.1"/>
    <property type="molecule type" value="Genomic_DNA"/>
</dbReference>
<dbReference type="InterPro" id="IPR044878">
    <property type="entry name" value="UbiA_sf"/>
</dbReference>
<dbReference type="Proteomes" id="UP000245468">
    <property type="component" value="Chromosome"/>
</dbReference>
<keyword evidence="4 6" id="KW-1133">Transmembrane helix</keyword>
<dbReference type="KEGG" id="psez:HME7025_00967"/>
<organism evidence="7 8">
    <name type="scientific">Aquirufa nivalisilvae</name>
    <dbReference type="NCBI Taxonomy" id="2516557"/>
    <lineage>
        <taxon>Bacteria</taxon>
        <taxon>Pseudomonadati</taxon>
        <taxon>Bacteroidota</taxon>
        <taxon>Cytophagia</taxon>
        <taxon>Cytophagales</taxon>
        <taxon>Flectobacillaceae</taxon>
        <taxon>Aquirufa</taxon>
    </lineage>
</organism>
<dbReference type="OrthoDB" id="2908954at2"/>
<dbReference type="Pfam" id="PF01040">
    <property type="entry name" value="UbiA"/>
    <property type="match status" value="1"/>
</dbReference>
<dbReference type="InterPro" id="IPR050475">
    <property type="entry name" value="Prenyltransferase_related"/>
</dbReference>
<feature type="transmembrane region" description="Helical" evidence="6">
    <location>
        <begin position="86"/>
        <end position="104"/>
    </location>
</feature>
<feature type="transmembrane region" description="Helical" evidence="6">
    <location>
        <begin position="192"/>
        <end position="211"/>
    </location>
</feature>